<dbReference type="AlphaFoldDB" id="A0A3B8WCW9"/>
<name>A0A3B8WCW9_MARNT</name>
<organism evidence="1 2">
    <name type="scientific">Marinobacter nauticus</name>
    <name type="common">Marinobacter hydrocarbonoclasticus</name>
    <name type="synonym">Marinobacter aquaeolei</name>
    <dbReference type="NCBI Taxonomy" id="2743"/>
    <lineage>
        <taxon>Bacteria</taxon>
        <taxon>Pseudomonadati</taxon>
        <taxon>Pseudomonadota</taxon>
        <taxon>Gammaproteobacteria</taxon>
        <taxon>Pseudomonadales</taxon>
        <taxon>Marinobacteraceae</taxon>
        <taxon>Marinobacter</taxon>
    </lineage>
</organism>
<sequence>SAQNMMELMKLYAEGEIDPKVSEVYDFEDYAKALGALTERRATGKVVLRVGS</sequence>
<reference evidence="1 2" key="1">
    <citation type="journal article" date="2018" name="Nat. Biotechnol.">
        <title>A standardized bacterial taxonomy based on genome phylogeny substantially revises the tree of life.</title>
        <authorList>
            <person name="Parks D.H."/>
            <person name="Chuvochina M."/>
            <person name="Waite D.W."/>
            <person name="Rinke C."/>
            <person name="Skarshewski A."/>
            <person name="Chaumeil P.A."/>
            <person name="Hugenholtz P."/>
        </authorList>
    </citation>
    <scope>NUCLEOTIDE SEQUENCE [LARGE SCALE GENOMIC DNA]</scope>
    <source>
        <strain evidence="1">UBA9049</strain>
    </source>
</reference>
<gene>
    <name evidence="1" type="ORF">DCF82_08000</name>
</gene>
<dbReference type="Proteomes" id="UP000261325">
    <property type="component" value="Unassembled WGS sequence"/>
</dbReference>
<proteinExistence type="predicted"/>
<evidence type="ECO:0000313" key="1">
    <source>
        <dbReference type="EMBL" id="HAC27739.1"/>
    </source>
</evidence>
<feature type="non-terminal residue" evidence="1">
    <location>
        <position position="1"/>
    </location>
</feature>
<comment type="caution">
    <text evidence="1">The sequence shown here is derived from an EMBL/GenBank/DDBJ whole genome shotgun (WGS) entry which is preliminary data.</text>
</comment>
<protein>
    <submittedName>
        <fullName evidence="1">NADPH:quinone oxidoreductase</fullName>
    </submittedName>
</protein>
<dbReference type="Gene3D" id="3.90.180.10">
    <property type="entry name" value="Medium-chain alcohol dehydrogenases, catalytic domain"/>
    <property type="match status" value="1"/>
</dbReference>
<accession>A0A3B8WCW9</accession>
<dbReference type="EMBL" id="DLYI01000100">
    <property type="protein sequence ID" value="HAC27739.1"/>
    <property type="molecule type" value="Genomic_DNA"/>
</dbReference>
<evidence type="ECO:0000313" key="2">
    <source>
        <dbReference type="Proteomes" id="UP000261325"/>
    </source>
</evidence>
<dbReference type="Pfam" id="PF13602">
    <property type="entry name" value="ADH_zinc_N_2"/>
    <property type="match status" value="1"/>
</dbReference>